<comment type="caution">
    <text evidence="8">The sequence shown here is derived from an EMBL/GenBank/DDBJ whole genome shotgun (WGS) entry which is preliminary data.</text>
</comment>
<evidence type="ECO:0000256" key="6">
    <source>
        <dbReference type="ARBA" id="ARBA00032319"/>
    </source>
</evidence>
<feature type="compositionally biased region" description="Low complexity" evidence="7">
    <location>
        <begin position="274"/>
        <end position="297"/>
    </location>
</feature>
<evidence type="ECO:0000256" key="2">
    <source>
        <dbReference type="ARBA" id="ARBA00008320"/>
    </source>
</evidence>
<gene>
    <name evidence="8" type="ORF">Agub_g11629</name>
</gene>
<comment type="similarity">
    <text evidence="2">Belongs to the TRM6/GCD10 family.</text>
</comment>
<dbReference type="EMBL" id="BMAR01000031">
    <property type="protein sequence ID" value="GFR49609.1"/>
    <property type="molecule type" value="Genomic_DNA"/>
</dbReference>
<feature type="compositionally biased region" description="Low complexity" evidence="7">
    <location>
        <begin position="307"/>
        <end position="324"/>
    </location>
</feature>
<dbReference type="GO" id="GO:0005634">
    <property type="term" value="C:nucleus"/>
    <property type="evidence" value="ECO:0007669"/>
    <property type="project" value="UniProtKB-SubCell"/>
</dbReference>
<dbReference type="InterPro" id="IPR017423">
    <property type="entry name" value="TRM6"/>
</dbReference>
<evidence type="ECO:0000313" key="8">
    <source>
        <dbReference type="EMBL" id="GFR49609.1"/>
    </source>
</evidence>
<comment type="subcellular location">
    <subcellularLocation>
        <location evidence="1">Nucleus</location>
    </subcellularLocation>
</comment>
<evidence type="ECO:0000313" key="9">
    <source>
        <dbReference type="Proteomes" id="UP001054857"/>
    </source>
</evidence>
<reference evidence="8 9" key="1">
    <citation type="journal article" date="2021" name="Sci. Rep.">
        <title>Genome sequencing of the multicellular alga Astrephomene provides insights into convergent evolution of germ-soma differentiation.</title>
        <authorList>
            <person name="Yamashita S."/>
            <person name="Yamamoto K."/>
            <person name="Matsuzaki R."/>
            <person name="Suzuki S."/>
            <person name="Yamaguchi H."/>
            <person name="Hirooka S."/>
            <person name="Minakuchi Y."/>
            <person name="Miyagishima S."/>
            <person name="Kawachi M."/>
            <person name="Toyoda A."/>
            <person name="Nozaki H."/>
        </authorList>
    </citation>
    <scope>NUCLEOTIDE SEQUENCE [LARGE SCALE GENOMIC DNA]</scope>
    <source>
        <strain evidence="8 9">NIES-4017</strain>
    </source>
</reference>
<evidence type="ECO:0000256" key="4">
    <source>
        <dbReference type="ARBA" id="ARBA00022694"/>
    </source>
</evidence>
<dbReference type="PANTHER" id="PTHR12945">
    <property type="entry name" value="TRANSLATION INITIATION FACTOR EIF3-RELATED"/>
    <property type="match status" value="1"/>
</dbReference>
<feature type="region of interest" description="Disordered" evidence="7">
    <location>
        <begin position="262"/>
        <end position="347"/>
    </location>
</feature>
<feature type="non-terminal residue" evidence="8">
    <location>
        <position position="347"/>
    </location>
</feature>
<dbReference type="PANTHER" id="PTHR12945:SF0">
    <property type="entry name" value="TRNA (ADENINE(58)-N(1))-METHYLTRANSFERASE NON-CATALYTIC SUBUNIT TRM6"/>
    <property type="match status" value="1"/>
</dbReference>
<evidence type="ECO:0000256" key="5">
    <source>
        <dbReference type="ARBA" id="ARBA00023242"/>
    </source>
</evidence>
<keyword evidence="5" id="KW-0539">Nucleus</keyword>
<protein>
    <recommendedName>
        <fullName evidence="3">tRNA (adenine(58)-N(1))-methyltransferase non-catalytic subunit TRM6</fullName>
    </recommendedName>
    <alternativeName>
        <fullName evidence="6">tRNA(m1A58)-methyltransferase subunit TRM6</fullName>
    </alternativeName>
</protein>
<dbReference type="GO" id="GO:0030488">
    <property type="term" value="P:tRNA methylation"/>
    <property type="evidence" value="ECO:0007669"/>
    <property type="project" value="InterPro"/>
</dbReference>
<dbReference type="GO" id="GO:0031515">
    <property type="term" value="C:tRNA (m1A) methyltransferase complex"/>
    <property type="evidence" value="ECO:0007669"/>
    <property type="project" value="InterPro"/>
</dbReference>
<keyword evidence="4" id="KW-0819">tRNA processing</keyword>
<organism evidence="8 9">
    <name type="scientific">Astrephomene gubernaculifera</name>
    <dbReference type="NCBI Taxonomy" id="47775"/>
    <lineage>
        <taxon>Eukaryota</taxon>
        <taxon>Viridiplantae</taxon>
        <taxon>Chlorophyta</taxon>
        <taxon>core chlorophytes</taxon>
        <taxon>Chlorophyceae</taxon>
        <taxon>CS clade</taxon>
        <taxon>Chlamydomonadales</taxon>
        <taxon>Astrephomenaceae</taxon>
        <taxon>Astrephomene</taxon>
    </lineage>
</organism>
<name>A0AAD3HQ15_9CHLO</name>
<proteinExistence type="inferred from homology"/>
<dbReference type="Pfam" id="PF04189">
    <property type="entry name" value="Gcd10p"/>
    <property type="match status" value="1"/>
</dbReference>
<dbReference type="AlphaFoldDB" id="A0AAD3HQ15"/>
<evidence type="ECO:0000256" key="3">
    <source>
        <dbReference type="ARBA" id="ARBA00021704"/>
    </source>
</evidence>
<dbReference type="Proteomes" id="UP001054857">
    <property type="component" value="Unassembled WGS sequence"/>
</dbReference>
<evidence type="ECO:0000256" key="1">
    <source>
        <dbReference type="ARBA" id="ARBA00004123"/>
    </source>
</evidence>
<accession>A0AAD3HQ15</accession>
<sequence>MAADGLMCEGDHLVLDVNGEKLTFVQKLKANGTIRVGKYNVPAAPLVGAPYGALFEVSSDGRSLQRVLLPPPDEITRITETERDNSNLFDRNNENQKLTQEQIEELKKSGKAGSEIIEALCSNSATFQNKTEFAQDKYKRRKAKKYLTYLTVRKPTARIVCEAFYDKCPERVWHLRHDTLAVMLNLANVAAGAKVLVVEHCMGVVTAAAVERLGGMGAVCAVQLDERPAPLDAVRQMNLDTQQRSVLFTALASSLLRDKEGAAARAQQLPDSTAAPAAAAPAAPVAGGEEAPAASEAMEVDPPAAPAEPAAAAQAGEEGTTQGQSGEGPSGGAEAAAAQDGPSTSAA</sequence>
<keyword evidence="9" id="KW-1185">Reference proteome</keyword>
<evidence type="ECO:0000256" key="7">
    <source>
        <dbReference type="SAM" id="MobiDB-lite"/>
    </source>
</evidence>